<dbReference type="GO" id="GO:0030001">
    <property type="term" value="P:metal ion transport"/>
    <property type="evidence" value="ECO:0007669"/>
    <property type="project" value="InterPro"/>
</dbReference>
<keyword evidence="3" id="KW-0479">Metal-binding</keyword>
<evidence type="ECO:0000256" key="4">
    <source>
        <dbReference type="ARBA" id="ARBA00022729"/>
    </source>
</evidence>
<dbReference type="PANTHER" id="PTHR42953:SF1">
    <property type="entry name" value="METAL-BINDING PROTEIN HI_0362-RELATED"/>
    <property type="match status" value="1"/>
</dbReference>
<gene>
    <name evidence="5" type="primary">troA</name>
    <name evidence="5" type="ORF">VQ7734_02791</name>
</gene>
<dbReference type="PANTHER" id="PTHR42953">
    <property type="entry name" value="HIGH-AFFINITY ZINC UPTAKE SYSTEM PROTEIN ZNUA-RELATED"/>
    <property type="match status" value="1"/>
</dbReference>
<evidence type="ECO:0000313" key="6">
    <source>
        <dbReference type="Proteomes" id="UP000184600"/>
    </source>
</evidence>
<dbReference type="SUPFAM" id="SSF53807">
    <property type="entry name" value="Helical backbone' metal receptor"/>
    <property type="match status" value="1"/>
</dbReference>
<dbReference type="Gene3D" id="3.40.50.1980">
    <property type="entry name" value="Nitrogenase molybdenum iron protein domain"/>
    <property type="match status" value="1"/>
</dbReference>
<proteinExistence type="predicted"/>
<evidence type="ECO:0000256" key="3">
    <source>
        <dbReference type="ARBA" id="ARBA00022723"/>
    </source>
</evidence>
<keyword evidence="4" id="KW-0732">Signal</keyword>
<protein>
    <submittedName>
        <fullName evidence="5">Periplasmic zinc-binding protein TroA</fullName>
    </submittedName>
</protein>
<dbReference type="GO" id="GO:0030313">
    <property type="term" value="C:cell envelope"/>
    <property type="evidence" value="ECO:0007669"/>
    <property type="project" value="UniProtKB-SubCell"/>
</dbReference>
<keyword evidence="6" id="KW-1185">Reference proteome</keyword>
<evidence type="ECO:0000256" key="1">
    <source>
        <dbReference type="ARBA" id="ARBA00004196"/>
    </source>
</evidence>
<dbReference type="STRING" id="1117707.VQ7734_02791"/>
<dbReference type="Pfam" id="PF01297">
    <property type="entry name" value="ZnuA"/>
    <property type="match status" value="1"/>
</dbReference>
<evidence type="ECO:0000313" key="5">
    <source>
        <dbReference type="EMBL" id="SHO57022.1"/>
    </source>
</evidence>
<name>A0A1M7YWR1_9VIBR</name>
<dbReference type="GO" id="GO:0046872">
    <property type="term" value="F:metal ion binding"/>
    <property type="evidence" value="ECO:0007669"/>
    <property type="project" value="UniProtKB-KW"/>
</dbReference>
<sequence>MLTSHDAFGYFGAEYGVKFLSPLGFSTEAQASANDVGELIQQLKSEHIHAYFIENQTDPRLVKQIAAASGAKAGGELYPEALTGKNGDAPTYVDAFTHNVDVMAASMK</sequence>
<comment type="subcellular location">
    <subcellularLocation>
        <location evidence="1">Cell envelope</location>
    </subcellularLocation>
</comment>
<dbReference type="InterPro" id="IPR050492">
    <property type="entry name" value="Bact_metal-bind_prot9"/>
</dbReference>
<dbReference type="Proteomes" id="UP000184600">
    <property type="component" value="Unassembled WGS sequence"/>
</dbReference>
<accession>A0A1M7YWR1</accession>
<keyword evidence="2" id="KW-0813">Transport</keyword>
<dbReference type="InterPro" id="IPR006127">
    <property type="entry name" value="ZnuA-like"/>
</dbReference>
<dbReference type="EMBL" id="FRFG01000031">
    <property type="protein sequence ID" value="SHO57022.1"/>
    <property type="molecule type" value="Genomic_DNA"/>
</dbReference>
<dbReference type="AlphaFoldDB" id="A0A1M7YWR1"/>
<reference evidence="6" key="1">
    <citation type="submission" date="2016-12" db="EMBL/GenBank/DDBJ databases">
        <authorList>
            <person name="Rodrigo-Torres L."/>
            <person name="Arahal R.D."/>
            <person name="Lucena T."/>
        </authorList>
    </citation>
    <scope>NUCLEOTIDE SEQUENCE [LARGE SCALE GENOMIC DNA]</scope>
</reference>
<organism evidence="5 6">
    <name type="scientific">Vibrio quintilis</name>
    <dbReference type="NCBI Taxonomy" id="1117707"/>
    <lineage>
        <taxon>Bacteria</taxon>
        <taxon>Pseudomonadati</taxon>
        <taxon>Pseudomonadota</taxon>
        <taxon>Gammaproteobacteria</taxon>
        <taxon>Vibrionales</taxon>
        <taxon>Vibrionaceae</taxon>
        <taxon>Vibrio</taxon>
    </lineage>
</organism>
<evidence type="ECO:0000256" key="2">
    <source>
        <dbReference type="ARBA" id="ARBA00022448"/>
    </source>
</evidence>